<dbReference type="Proteomes" id="UP000095085">
    <property type="component" value="Unassembled WGS sequence"/>
</dbReference>
<dbReference type="GeneID" id="30996913"/>
<dbReference type="InterPro" id="IPR007150">
    <property type="entry name" value="HUS1/Mec3"/>
</dbReference>
<dbReference type="OrthoDB" id="419537at2759"/>
<protein>
    <recommendedName>
        <fullName evidence="5">Checkpoint protein</fullName>
    </recommendedName>
</protein>
<dbReference type="AlphaFoldDB" id="A0A1E4RDY3"/>
<keyword evidence="2" id="KW-0539">Nucleus</keyword>
<dbReference type="Gene3D" id="3.70.10.10">
    <property type="match status" value="1"/>
</dbReference>
<dbReference type="RefSeq" id="XP_020074534.1">
    <property type="nucleotide sequence ID" value="XM_020222364.1"/>
</dbReference>
<evidence type="ECO:0000313" key="3">
    <source>
        <dbReference type="EMBL" id="ODV65467.1"/>
    </source>
</evidence>
<evidence type="ECO:0000313" key="4">
    <source>
        <dbReference type="Proteomes" id="UP000095085"/>
    </source>
</evidence>
<evidence type="ECO:0008006" key="5">
    <source>
        <dbReference type="Google" id="ProtNLM"/>
    </source>
</evidence>
<dbReference type="GO" id="GO:0031573">
    <property type="term" value="P:mitotic intra-S DNA damage checkpoint signaling"/>
    <property type="evidence" value="ECO:0007669"/>
    <property type="project" value="TreeGrafter"/>
</dbReference>
<organism evidence="3 4">
    <name type="scientific">Hyphopichia burtonii NRRL Y-1933</name>
    <dbReference type="NCBI Taxonomy" id="984485"/>
    <lineage>
        <taxon>Eukaryota</taxon>
        <taxon>Fungi</taxon>
        <taxon>Dikarya</taxon>
        <taxon>Ascomycota</taxon>
        <taxon>Saccharomycotina</taxon>
        <taxon>Pichiomycetes</taxon>
        <taxon>Debaryomycetaceae</taxon>
        <taxon>Hyphopichia</taxon>
    </lineage>
</organism>
<accession>A0A1E4RDY3</accession>
<dbReference type="GO" id="GO:0035861">
    <property type="term" value="C:site of double-strand break"/>
    <property type="evidence" value="ECO:0007669"/>
    <property type="project" value="TreeGrafter"/>
</dbReference>
<keyword evidence="4" id="KW-1185">Reference proteome</keyword>
<dbReference type="STRING" id="984485.A0A1E4RDY3"/>
<dbReference type="GO" id="GO:0006289">
    <property type="term" value="P:nucleotide-excision repair"/>
    <property type="evidence" value="ECO:0007669"/>
    <property type="project" value="TreeGrafter"/>
</dbReference>
<dbReference type="Pfam" id="PF04005">
    <property type="entry name" value="Hus1"/>
    <property type="match status" value="1"/>
</dbReference>
<reference evidence="4" key="1">
    <citation type="submission" date="2016-05" db="EMBL/GenBank/DDBJ databases">
        <title>Comparative genomics of biotechnologically important yeasts.</title>
        <authorList>
            <consortium name="DOE Joint Genome Institute"/>
            <person name="Riley R."/>
            <person name="Haridas S."/>
            <person name="Wolfe K.H."/>
            <person name="Lopes M.R."/>
            <person name="Hittinger C.T."/>
            <person name="Goker M."/>
            <person name="Salamov A."/>
            <person name="Wisecaver J."/>
            <person name="Long T.M."/>
            <person name="Aerts A.L."/>
            <person name="Barry K."/>
            <person name="Choi C."/>
            <person name="Clum A."/>
            <person name="Coughlan A.Y."/>
            <person name="Deshpande S."/>
            <person name="Douglass A.P."/>
            <person name="Hanson S.J."/>
            <person name="Klenk H.-P."/>
            <person name="Labutti K."/>
            <person name="Lapidus A."/>
            <person name="Lindquist E."/>
            <person name="Lipzen A."/>
            <person name="Meier-Kolthoff J.P."/>
            <person name="Ohm R.A."/>
            <person name="Otillar R.P."/>
            <person name="Pangilinan J."/>
            <person name="Peng Y."/>
            <person name="Rokas A."/>
            <person name="Rosa C.A."/>
            <person name="Scheuner C."/>
            <person name="Sibirny A.A."/>
            <person name="Slot J.C."/>
            <person name="Stielow J.B."/>
            <person name="Sun H."/>
            <person name="Kurtzman C.P."/>
            <person name="Blackwell M."/>
            <person name="Grigoriev I.V."/>
            <person name="Jeffries T.W."/>
        </authorList>
    </citation>
    <scope>NUCLEOTIDE SEQUENCE [LARGE SCALE GENOMIC DNA]</scope>
    <source>
        <strain evidence="4">NRRL Y-1933</strain>
    </source>
</reference>
<evidence type="ECO:0000256" key="2">
    <source>
        <dbReference type="ARBA" id="ARBA00023242"/>
    </source>
</evidence>
<proteinExistence type="predicted"/>
<dbReference type="GO" id="GO:0000723">
    <property type="term" value="P:telomere maintenance"/>
    <property type="evidence" value="ECO:0007669"/>
    <property type="project" value="TreeGrafter"/>
</dbReference>
<dbReference type="GO" id="GO:0033314">
    <property type="term" value="P:mitotic DNA replication checkpoint signaling"/>
    <property type="evidence" value="ECO:0007669"/>
    <property type="project" value="TreeGrafter"/>
</dbReference>
<dbReference type="GO" id="GO:0030896">
    <property type="term" value="C:checkpoint clamp complex"/>
    <property type="evidence" value="ECO:0007669"/>
    <property type="project" value="InterPro"/>
</dbReference>
<evidence type="ECO:0000256" key="1">
    <source>
        <dbReference type="ARBA" id="ARBA00004123"/>
    </source>
</evidence>
<dbReference type="PANTHER" id="PTHR12900:SF0">
    <property type="entry name" value="CHECKPOINT PROTEIN"/>
    <property type="match status" value="1"/>
</dbReference>
<dbReference type="GO" id="GO:0044778">
    <property type="term" value="P:meiotic DNA integrity checkpoint signaling"/>
    <property type="evidence" value="ECO:0007669"/>
    <property type="project" value="TreeGrafter"/>
</dbReference>
<name>A0A1E4RDY3_9ASCO</name>
<dbReference type="EMBL" id="KV454544">
    <property type="protein sequence ID" value="ODV65467.1"/>
    <property type="molecule type" value="Genomic_DNA"/>
</dbReference>
<sequence>MALKLRTQNIEKLKDTLSLISHLRKFIVLRFTESQLAVILMNSNPVNQEPQIWCKLRMASLFDEIEVISNHDNTVPLELNIDLLLQTLRNFDKANSDGLNIRLQRKDTSGSLGGILNTGRLASLALFYSNTNANNNTVNHTFKIPVRILKVTHESISLSEPELSRIDLMIGIPNQFVSTYKRLDKFKKASSNDLVTLKASRRSLGFLGFVLEEEGKFKITISWNDKLEVQKPLQNHAIDGESMRTAVLETSNKDQIDENDENEDKEISVKLQDWRNASKIVATCKTVVLLIAHKEACALHCFLDDSEDVEIIYFISGVKIRDLLD</sequence>
<comment type="subcellular location">
    <subcellularLocation>
        <location evidence="1">Nucleus</location>
    </subcellularLocation>
</comment>
<dbReference type="GO" id="GO:0000724">
    <property type="term" value="P:double-strand break repair via homologous recombination"/>
    <property type="evidence" value="ECO:0007669"/>
    <property type="project" value="TreeGrafter"/>
</dbReference>
<dbReference type="PANTHER" id="PTHR12900">
    <property type="entry name" value="MITOTIC AND DNA DAMAGE CHECKPOINT PROTEIN HUS1"/>
    <property type="match status" value="1"/>
</dbReference>
<gene>
    <name evidence="3" type="ORF">HYPBUDRAFT_158329</name>
</gene>